<dbReference type="NCBIfam" id="TIGR03899">
    <property type="entry name" value="TIGR03899 family protein"/>
    <property type="match status" value="1"/>
</dbReference>
<dbReference type="AlphaFoldDB" id="A1S9N0"/>
<dbReference type="eggNOG" id="ENOG5031NZV">
    <property type="taxonomic scope" value="Bacteria"/>
</dbReference>
<dbReference type="OrthoDB" id="886161at2"/>
<dbReference type="Proteomes" id="UP000009175">
    <property type="component" value="Chromosome"/>
</dbReference>
<proteinExistence type="predicted"/>
<dbReference type="RefSeq" id="WP_011760992.1">
    <property type="nucleotide sequence ID" value="NC_008700.1"/>
</dbReference>
<organism evidence="1 2">
    <name type="scientific">Shewanella amazonensis (strain ATCC BAA-1098 / SB2B)</name>
    <dbReference type="NCBI Taxonomy" id="326297"/>
    <lineage>
        <taxon>Bacteria</taxon>
        <taxon>Pseudomonadati</taxon>
        <taxon>Pseudomonadota</taxon>
        <taxon>Gammaproteobacteria</taxon>
        <taxon>Alteromonadales</taxon>
        <taxon>Shewanellaceae</taxon>
        <taxon>Shewanella</taxon>
    </lineage>
</organism>
<evidence type="ECO:0000313" key="1">
    <source>
        <dbReference type="EMBL" id="ABM01087.1"/>
    </source>
</evidence>
<accession>A1S9N0</accession>
<sequence length="281" mass="31363">MSNTDSEPEFSLTSANSQSDTSARRKALLLGRILGLASEEGYRPSNVSVAERAAHRARKMAAQHQANVESIYTLALKHTPSDIVGADPDPDWLYQFFQMAEQIHNRRMQELWARILAKELTEPGNFSLRTLETLRRLTWREAQTLEKALAVAVRVGSDDRLKILSGFRVTGGIGQLFRKSSSVTLPLSQFGLPYSALVTLMDLGILHSSEFETGELDPKRSFSLILPKTELKLTPKHGHLLLSYYRFSTVGDELAHLVRPHTESNFGPALKGMLAKDFDVT</sequence>
<dbReference type="InterPro" id="IPR021254">
    <property type="entry name" value="DUF2806"/>
</dbReference>
<reference evidence="1 2" key="1">
    <citation type="submission" date="2006-12" db="EMBL/GenBank/DDBJ databases">
        <title>Complete sequence of Shewanella amazonensis SB2B.</title>
        <authorList>
            <consortium name="US DOE Joint Genome Institute"/>
            <person name="Copeland A."/>
            <person name="Lucas S."/>
            <person name="Lapidus A."/>
            <person name="Barry K."/>
            <person name="Detter J.C."/>
            <person name="Glavina del Rio T."/>
            <person name="Hammon N."/>
            <person name="Israni S."/>
            <person name="Dalin E."/>
            <person name="Tice H."/>
            <person name="Pitluck S."/>
            <person name="Munk A.C."/>
            <person name="Brettin T."/>
            <person name="Bruce D."/>
            <person name="Han C."/>
            <person name="Tapia R."/>
            <person name="Gilna P."/>
            <person name="Schmutz J."/>
            <person name="Larimer F."/>
            <person name="Land M."/>
            <person name="Hauser L."/>
            <person name="Kyrpides N."/>
            <person name="Mikhailova N."/>
            <person name="Fredrickson J."/>
            <person name="Richardson P."/>
        </authorList>
    </citation>
    <scope>NUCLEOTIDE SEQUENCE [LARGE SCALE GENOMIC DNA]</scope>
    <source>
        <strain evidence="2">ATCC BAA-1098 / SB2B</strain>
    </source>
</reference>
<protein>
    <recommendedName>
        <fullName evidence="3">TIGR03899 family protein</fullName>
    </recommendedName>
</protein>
<keyword evidence="2" id="KW-1185">Reference proteome</keyword>
<dbReference type="STRING" id="326297.Sama_2884"/>
<evidence type="ECO:0000313" key="2">
    <source>
        <dbReference type="Proteomes" id="UP000009175"/>
    </source>
</evidence>
<name>A1S9N0_SHEAM</name>
<evidence type="ECO:0008006" key="3">
    <source>
        <dbReference type="Google" id="ProtNLM"/>
    </source>
</evidence>
<dbReference type="EMBL" id="CP000507">
    <property type="protein sequence ID" value="ABM01087.1"/>
    <property type="molecule type" value="Genomic_DNA"/>
</dbReference>
<gene>
    <name evidence="1" type="ordered locus">Sama_2884</name>
</gene>
<dbReference type="KEGG" id="saz:Sama_2884"/>
<dbReference type="Pfam" id="PF10987">
    <property type="entry name" value="DUF2806"/>
    <property type="match status" value="1"/>
</dbReference>
<dbReference type="HOGENOM" id="CLU_080950_0_0_6"/>